<organism evidence="1 2">
    <name type="scientific">Trametes sanguinea</name>
    <dbReference type="NCBI Taxonomy" id="158606"/>
    <lineage>
        <taxon>Eukaryota</taxon>
        <taxon>Fungi</taxon>
        <taxon>Dikarya</taxon>
        <taxon>Basidiomycota</taxon>
        <taxon>Agaricomycotina</taxon>
        <taxon>Agaricomycetes</taxon>
        <taxon>Polyporales</taxon>
        <taxon>Polyporaceae</taxon>
        <taxon>Trametes</taxon>
    </lineage>
</organism>
<name>A0ACC1Q3Y6_9APHY</name>
<protein>
    <submittedName>
        <fullName evidence="1">Uncharacterized protein</fullName>
    </submittedName>
</protein>
<evidence type="ECO:0000313" key="1">
    <source>
        <dbReference type="EMBL" id="KAJ3008899.1"/>
    </source>
</evidence>
<gene>
    <name evidence="1" type="ORF">NUW54_g2981</name>
</gene>
<evidence type="ECO:0000313" key="2">
    <source>
        <dbReference type="Proteomes" id="UP001144978"/>
    </source>
</evidence>
<reference evidence="1" key="1">
    <citation type="submission" date="2022-08" db="EMBL/GenBank/DDBJ databases">
        <title>Genome Sequence of Pycnoporus sanguineus.</title>
        <authorList>
            <person name="Buettner E."/>
        </authorList>
    </citation>
    <scope>NUCLEOTIDE SEQUENCE</scope>
    <source>
        <strain evidence="1">CG-C14</strain>
    </source>
</reference>
<dbReference type="EMBL" id="JANSHE010000599">
    <property type="protein sequence ID" value="KAJ3008899.1"/>
    <property type="molecule type" value="Genomic_DNA"/>
</dbReference>
<proteinExistence type="predicted"/>
<keyword evidence="2" id="KW-1185">Reference proteome</keyword>
<sequence length="71" mass="8411">MVQYIPARADGDRGLPPPFEEFLRYCRKLQFTDRPDYERWIDEFRELAEENGFPGDPAFIWPPPNPEVGRV</sequence>
<accession>A0ACC1Q3Y6</accession>
<dbReference type="Proteomes" id="UP001144978">
    <property type="component" value="Unassembled WGS sequence"/>
</dbReference>
<comment type="caution">
    <text evidence="1">The sequence shown here is derived from an EMBL/GenBank/DDBJ whole genome shotgun (WGS) entry which is preliminary data.</text>
</comment>